<keyword evidence="2" id="KW-0808">Transferase</keyword>
<dbReference type="SUPFAM" id="SSF53448">
    <property type="entry name" value="Nucleotide-diphospho-sugar transferases"/>
    <property type="match status" value="1"/>
</dbReference>
<name>A0A075FVT8_9EURY</name>
<dbReference type="InterPro" id="IPR050256">
    <property type="entry name" value="Glycosyltransferase_2"/>
</dbReference>
<dbReference type="InterPro" id="IPR001173">
    <property type="entry name" value="Glyco_trans_2-like"/>
</dbReference>
<proteinExistence type="predicted"/>
<organism evidence="2">
    <name type="scientific">uncultured marine group II/III euryarchaeote AD1000_39_C04</name>
    <dbReference type="NCBI Taxonomy" id="1457762"/>
    <lineage>
        <taxon>Archaea</taxon>
        <taxon>Methanobacteriati</taxon>
        <taxon>Methanobacteriota</taxon>
        <taxon>environmental samples</taxon>
    </lineage>
</organism>
<feature type="domain" description="Glycosyltransferase 2-like" evidence="1">
    <location>
        <begin position="6"/>
        <end position="163"/>
    </location>
</feature>
<dbReference type="EMBL" id="KF900399">
    <property type="protein sequence ID" value="AIE93586.1"/>
    <property type="molecule type" value="Genomic_DNA"/>
</dbReference>
<dbReference type="GO" id="GO:0016740">
    <property type="term" value="F:transferase activity"/>
    <property type="evidence" value="ECO:0007669"/>
    <property type="project" value="UniProtKB-KW"/>
</dbReference>
<dbReference type="CDD" id="cd04179">
    <property type="entry name" value="DPM_DPG-synthase_like"/>
    <property type="match status" value="1"/>
</dbReference>
<dbReference type="AlphaFoldDB" id="A0A075FVT8"/>
<reference evidence="2" key="1">
    <citation type="journal article" date="2014" name="Genome Biol. Evol.">
        <title>Pangenome evidence for extensive interdomain horizontal transfer affecting lineage core and shell genes in uncultured planktonic thaumarchaeota and euryarchaeota.</title>
        <authorList>
            <person name="Deschamps P."/>
            <person name="Zivanovic Y."/>
            <person name="Moreira D."/>
            <person name="Rodriguez-Valera F."/>
            <person name="Lopez-Garcia P."/>
        </authorList>
    </citation>
    <scope>NUCLEOTIDE SEQUENCE</scope>
</reference>
<evidence type="ECO:0000313" key="2">
    <source>
        <dbReference type="EMBL" id="AIE93586.1"/>
    </source>
</evidence>
<evidence type="ECO:0000259" key="1">
    <source>
        <dbReference type="Pfam" id="PF00535"/>
    </source>
</evidence>
<dbReference type="InterPro" id="IPR029044">
    <property type="entry name" value="Nucleotide-diphossugar_trans"/>
</dbReference>
<accession>A0A075FVT8</accession>
<dbReference type="Gene3D" id="3.90.550.10">
    <property type="entry name" value="Spore Coat Polysaccharide Biosynthesis Protein SpsA, Chain A"/>
    <property type="match status" value="1"/>
</dbReference>
<protein>
    <submittedName>
        <fullName evidence="2">Putative glycosyl transferase</fullName>
    </submittedName>
</protein>
<dbReference type="PANTHER" id="PTHR48090">
    <property type="entry name" value="UNDECAPRENYL-PHOSPHATE 4-DEOXY-4-FORMAMIDO-L-ARABINOSE TRANSFERASE-RELATED"/>
    <property type="match status" value="1"/>
</dbReference>
<dbReference type="PANTHER" id="PTHR48090:SF7">
    <property type="entry name" value="RFBJ PROTEIN"/>
    <property type="match status" value="1"/>
</dbReference>
<dbReference type="Pfam" id="PF00535">
    <property type="entry name" value="Glycos_transf_2"/>
    <property type="match status" value="1"/>
</dbReference>
<sequence>MGMSLTVIIPTLNEGESIGPTIDQIPRDVPWLDVKVLVIDGNSTDNTAAEAEKRGAKVVNEPRKGYGRAYKTGFSLVDTDFVATLDGDTTYPADKIPHVLAFLLNNNLDFVTCNRLDRMDLDAMSMTHKIGNWGLTFGTNLFHGINIKDSQSGMWVFKREVIGKVNLTSDGMPLSEEFKIEAFKRGLRAIEIPVPFHSRVGEVKLNTWEDGIWNLWFLVTKMKDFR</sequence>